<proteinExistence type="predicted"/>
<reference evidence="1 2" key="1">
    <citation type="submission" date="2011-04" db="EMBL/GenBank/DDBJ databases">
        <authorList>
            <person name="Muzny D."/>
            <person name="Qin X."/>
            <person name="Deng J."/>
            <person name="Jiang H."/>
            <person name="Liu Y."/>
            <person name="Qu J."/>
            <person name="Song X.-Z."/>
            <person name="Zhang L."/>
            <person name="Thornton R."/>
            <person name="Coyle M."/>
            <person name="Francisco L."/>
            <person name="Jackson L."/>
            <person name="Javaid M."/>
            <person name="Korchina V."/>
            <person name="Kovar C."/>
            <person name="Mata R."/>
            <person name="Mathew T."/>
            <person name="Ngo R."/>
            <person name="Nguyen L."/>
            <person name="Nguyen N."/>
            <person name="Okwuonu G."/>
            <person name="Ongeri F."/>
            <person name="Pham C."/>
            <person name="Simmons D."/>
            <person name="Wilczek-Boney K."/>
            <person name="Hale W."/>
            <person name="Jakkamsetti A."/>
            <person name="Pham P."/>
            <person name="Ruth R."/>
            <person name="San Lucas F."/>
            <person name="Warren J."/>
            <person name="Zhang J."/>
            <person name="Zhao Z."/>
            <person name="Zhou C."/>
            <person name="Zhu D."/>
            <person name="Lee S."/>
            <person name="Bess C."/>
            <person name="Blankenburg K."/>
            <person name="Forbes L."/>
            <person name="Fu Q."/>
            <person name="Gubbala S."/>
            <person name="Hirani K."/>
            <person name="Jayaseelan J.C."/>
            <person name="Lara F."/>
            <person name="Munidasa M."/>
            <person name="Palculict T."/>
            <person name="Patil S."/>
            <person name="Pu L.-L."/>
            <person name="Saada N."/>
            <person name="Tang L."/>
            <person name="Weissenberger G."/>
            <person name="Zhu Y."/>
            <person name="Hemphill L."/>
            <person name="Shang Y."/>
            <person name="Youmans B."/>
            <person name="Ayvaz T."/>
            <person name="Ross M."/>
            <person name="Santibanez J."/>
            <person name="Aqrawi P."/>
            <person name="Gross S."/>
            <person name="Joshi V."/>
            <person name="Fowler G."/>
            <person name="Nazareth L."/>
            <person name="Reid J."/>
            <person name="Worley K."/>
            <person name="Petrosino J."/>
            <person name="Highlander S."/>
            <person name="Gibbs R."/>
        </authorList>
    </citation>
    <scope>NUCLEOTIDE SEQUENCE [LARGE SCALE GENOMIC DNA]</scope>
    <source>
        <strain evidence="1 2">DSM 3688</strain>
    </source>
</reference>
<accession>F9D2Z0</accession>
<evidence type="ECO:0000313" key="2">
    <source>
        <dbReference type="Proteomes" id="UP000007820"/>
    </source>
</evidence>
<protein>
    <submittedName>
        <fullName evidence="1">Uncharacterized protein</fullName>
    </submittedName>
</protein>
<gene>
    <name evidence="1" type="ORF">HMPREF9136_1218</name>
</gene>
<dbReference type="Proteomes" id="UP000007820">
    <property type="component" value="Unassembled WGS sequence"/>
</dbReference>
<organism evidence="1 2">
    <name type="scientific">Prevotella dentalis (strain ATCC 49559 / DSM 3688 / JCM 13448 / NCTC 12043 / ES 2772)</name>
    <name type="common">Mitsuokella dentalis</name>
    <dbReference type="NCBI Taxonomy" id="908937"/>
    <lineage>
        <taxon>Bacteria</taxon>
        <taxon>Pseudomonadati</taxon>
        <taxon>Bacteroidota</taxon>
        <taxon>Bacteroidia</taxon>
        <taxon>Bacteroidales</taxon>
        <taxon>Prevotellaceae</taxon>
        <taxon>Prevotella</taxon>
    </lineage>
</organism>
<comment type="caution">
    <text evidence="1">The sequence shown here is derived from an EMBL/GenBank/DDBJ whole genome shotgun (WGS) entry which is preliminary data.</text>
</comment>
<dbReference type="EMBL" id="AFPW01000015">
    <property type="protein sequence ID" value="EGQ15457.1"/>
    <property type="molecule type" value="Genomic_DNA"/>
</dbReference>
<dbReference type="RefSeq" id="WP_005845261.1">
    <property type="nucleotide sequence ID" value="NC_019960.1"/>
</dbReference>
<sequence length="134" mass="15870">MDDISYKINTWDNKKPNYSCVATKEGDKYKFVDKTYNKALSAEVVGEEYNDDGKTVKSDGTLRQEWWNVYRIYKQYHKPSIKLNLSLRNDIYIYTTLQNKIIDGLQNEPKTFIVDTVSKDYKRNKQTLTLIEKH</sequence>
<dbReference type="AlphaFoldDB" id="F9D2Z0"/>
<evidence type="ECO:0000313" key="1">
    <source>
        <dbReference type="EMBL" id="EGQ15457.1"/>
    </source>
</evidence>
<name>F9D2Z0_PREDD</name>